<organism evidence="1 2">
    <name type="scientific">Moniliophthora roreri</name>
    <name type="common">Frosty pod rot fungus</name>
    <name type="synonym">Monilia roreri</name>
    <dbReference type="NCBI Taxonomy" id="221103"/>
    <lineage>
        <taxon>Eukaryota</taxon>
        <taxon>Fungi</taxon>
        <taxon>Dikarya</taxon>
        <taxon>Basidiomycota</taxon>
        <taxon>Agaricomycotina</taxon>
        <taxon>Agaricomycetes</taxon>
        <taxon>Agaricomycetidae</taxon>
        <taxon>Agaricales</taxon>
        <taxon>Marasmiineae</taxon>
        <taxon>Marasmiaceae</taxon>
        <taxon>Moniliophthora</taxon>
    </lineage>
</organism>
<protein>
    <recommendedName>
        <fullName evidence="3">Glycosyltransferase family 1 protein</fullName>
    </recommendedName>
</protein>
<sequence>MVCSVHHGGASSFFETISVGVPHVILPVWYNAYGYGRRVELLRVGVWGSPTSAPYAEAKEFGAALVKVVGNSHNGGELKEVEPALKEIWGMVDGLMKLVSGASSTGCQRSYHACRLEA</sequence>
<dbReference type="AlphaFoldDB" id="A0A0W0F2B8"/>
<reference evidence="1 2" key="1">
    <citation type="submission" date="2015-12" db="EMBL/GenBank/DDBJ databases">
        <title>Draft genome sequence of Moniliophthora roreri, the causal agent of frosty pod rot of cacao.</title>
        <authorList>
            <person name="Aime M.C."/>
            <person name="Diaz-Valderrama J.R."/>
            <person name="Kijpornyongpan T."/>
            <person name="Phillips-Mora W."/>
        </authorList>
    </citation>
    <scope>NUCLEOTIDE SEQUENCE [LARGE SCALE GENOMIC DNA]</scope>
    <source>
        <strain evidence="1 2">MCA 2952</strain>
    </source>
</reference>
<dbReference type="Gene3D" id="3.40.50.2000">
    <property type="entry name" value="Glycogen Phosphorylase B"/>
    <property type="match status" value="1"/>
</dbReference>
<accession>A0A0W0F2B8</accession>
<dbReference type="Proteomes" id="UP000054988">
    <property type="component" value="Unassembled WGS sequence"/>
</dbReference>
<evidence type="ECO:0000313" key="1">
    <source>
        <dbReference type="EMBL" id="KTB30477.1"/>
    </source>
</evidence>
<dbReference type="EMBL" id="LATX01002383">
    <property type="protein sequence ID" value="KTB30477.1"/>
    <property type="molecule type" value="Genomic_DNA"/>
</dbReference>
<evidence type="ECO:0008006" key="3">
    <source>
        <dbReference type="Google" id="ProtNLM"/>
    </source>
</evidence>
<gene>
    <name evidence="1" type="ORF">WG66_16939</name>
</gene>
<comment type="caution">
    <text evidence="1">The sequence shown here is derived from an EMBL/GenBank/DDBJ whole genome shotgun (WGS) entry which is preliminary data.</text>
</comment>
<dbReference type="SUPFAM" id="SSF53756">
    <property type="entry name" value="UDP-Glycosyltransferase/glycogen phosphorylase"/>
    <property type="match status" value="1"/>
</dbReference>
<name>A0A0W0F2B8_MONRR</name>
<proteinExistence type="predicted"/>
<evidence type="ECO:0000313" key="2">
    <source>
        <dbReference type="Proteomes" id="UP000054988"/>
    </source>
</evidence>